<evidence type="ECO:0000256" key="1">
    <source>
        <dbReference type="SAM" id="MobiDB-lite"/>
    </source>
</evidence>
<dbReference type="EMBL" id="GGEC01088385">
    <property type="protein sequence ID" value="MBX68869.1"/>
    <property type="molecule type" value="Transcribed_RNA"/>
</dbReference>
<protein>
    <submittedName>
        <fullName evidence="2">Uncharacterized protein</fullName>
    </submittedName>
</protein>
<sequence length="21" mass="2287">MATSIANYKHHSKATKIDNGV</sequence>
<dbReference type="AlphaFoldDB" id="A0A2P2QPC2"/>
<reference evidence="2" key="1">
    <citation type="submission" date="2018-02" db="EMBL/GenBank/DDBJ databases">
        <title>Rhizophora mucronata_Transcriptome.</title>
        <authorList>
            <person name="Meera S.P."/>
            <person name="Sreeshan A."/>
            <person name="Augustine A."/>
        </authorList>
    </citation>
    <scope>NUCLEOTIDE SEQUENCE</scope>
    <source>
        <tissue evidence="2">Leaf</tissue>
    </source>
</reference>
<feature type="region of interest" description="Disordered" evidence="1">
    <location>
        <begin position="1"/>
        <end position="21"/>
    </location>
</feature>
<evidence type="ECO:0000313" key="2">
    <source>
        <dbReference type="EMBL" id="MBX68869.1"/>
    </source>
</evidence>
<organism evidence="2">
    <name type="scientific">Rhizophora mucronata</name>
    <name type="common">Asiatic mangrove</name>
    <dbReference type="NCBI Taxonomy" id="61149"/>
    <lineage>
        <taxon>Eukaryota</taxon>
        <taxon>Viridiplantae</taxon>
        <taxon>Streptophyta</taxon>
        <taxon>Embryophyta</taxon>
        <taxon>Tracheophyta</taxon>
        <taxon>Spermatophyta</taxon>
        <taxon>Magnoliopsida</taxon>
        <taxon>eudicotyledons</taxon>
        <taxon>Gunneridae</taxon>
        <taxon>Pentapetalae</taxon>
        <taxon>rosids</taxon>
        <taxon>fabids</taxon>
        <taxon>Malpighiales</taxon>
        <taxon>Rhizophoraceae</taxon>
        <taxon>Rhizophora</taxon>
    </lineage>
</organism>
<accession>A0A2P2QPC2</accession>
<name>A0A2P2QPC2_RHIMU</name>
<proteinExistence type="predicted"/>